<evidence type="ECO:0000256" key="1">
    <source>
        <dbReference type="SAM" id="MobiDB-lite"/>
    </source>
</evidence>
<reference evidence="3" key="1">
    <citation type="submission" date="2019-02" db="EMBL/GenBank/DDBJ databases">
        <authorList>
            <person name="Gruber-Vodicka R. H."/>
            <person name="Seah K. B. B."/>
        </authorList>
    </citation>
    <scope>NUCLEOTIDE SEQUENCE</scope>
    <source>
        <strain evidence="3">BECK_BY19</strain>
        <strain evidence="2">BECK_BY8</strain>
    </source>
</reference>
<feature type="compositionally biased region" description="Basic and acidic residues" evidence="1">
    <location>
        <begin position="7"/>
        <end position="18"/>
    </location>
</feature>
<dbReference type="AlphaFoldDB" id="A0A451B1R3"/>
<gene>
    <name evidence="2" type="ORF">BECKUNK1418G_GA0071005_11091</name>
    <name evidence="3" type="ORF">BECKUNK1418H_GA0071006_11021</name>
</gene>
<dbReference type="EMBL" id="CAADFZ010000109">
    <property type="protein sequence ID" value="VFK66803.1"/>
    <property type="molecule type" value="Genomic_DNA"/>
</dbReference>
<evidence type="ECO:0000313" key="3">
    <source>
        <dbReference type="EMBL" id="VFK72223.1"/>
    </source>
</evidence>
<accession>A0A451B1R3</accession>
<sequence>MARKKKTDTNRPIESYRHQDKRRVNNPPVGLVTSGTDPDDGAKKKTYAFDPHLDPEMRWDGRPDARLDELLANLAALATEIGDAARKLEAALGESDLKRARKTQSRLDAAHARLRETERGLLSLRQPYLAWAGKAERLSFPVPTVSLHVHERIDPRAIIEAVRKRSAGVSPANGNPGGTQLDLPLFDSPRENLPLHQAIDFYRHPHGWSNRAVNLEPRYRSRHQSPQRDILMSK</sequence>
<protein>
    <submittedName>
        <fullName evidence="3">Uncharacterized protein</fullName>
    </submittedName>
</protein>
<evidence type="ECO:0000313" key="2">
    <source>
        <dbReference type="EMBL" id="VFK66803.1"/>
    </source>
</evidence>
<name>A0A451B1R3_9GAMM</name>
<feature type="region of interest" description="Disordered" evidence="1">
    <location>
        <begin position="1"/>
        <end position="55"/>
    </location>
</feature>
<organism evidence="3">
    <name type="scientific">Candidatus Kentrum sp. UNK</name>
    <dbReference type="NCBI Taxonomy" id="2126344"/>
    <lineage>
        <taxon>Bacteria</taxon>
        <taxon>Pseudomonadati</taxon>
        <taxon>Pseudomonadota</taxon>
        <taxon>Gammaproteobacteria</taxon>
        <taxon>Candidatus Kentrum</taxon>
    </lineage>
</organism>
<proteinExistence type="predicted"/>
<dbReference type="EMBL" id="CAADGD010000102">
    <property type="protein sequence ID" value="VFK72223.1"/>
    <property type="molecule type" value="Genomic_DNA"/>
</dbReference>